<reference evidence="1 2" key="1">
    <citation type="submission" date="2024-01" db="EMBL/GenBank/DDBJ databases">
        <title>The genomes of 5 underutilized Papilionoideae crops provide insights into root nodulation and disease resistance.</title>
        <authorList>
            <person name="Yuan L."/>
        </authorList>
    </citation>
    <scope>NUCLEOTIDE SEQUENCE [LARGE SCALE GENOMIC DNA]</scope>
    <source>
        <strain evidence="1">LY-2023</strain>
        <tissue evidence="1">Leaf</tissue>
    </source>
</reference>
<protein>
    <submittedName>
        <fullName evidence="1">Uncharacterized protein</fullName>
    </submittedName>
</protein>
<evidence type="ECO:0000313" key="1">
    <source>
        <dbReference type="EMBL" id="KAK7280066.1"/>
    </source>
</evidence>
<dbReference type="EMBL" id="JAYKXN010000006">
    <property type="protein sequence ID" value="KAK7280066.1"/>
    <property type="molecule type" value="Genomic_DNA"/>
</dbReference>
<dbReference type="AlphaFoldDB" id="A0AAN9FS01"/>
<name>A0AAN9FS01_CLITE</name>
<sequence length="67" mass="7491">MLHIVSRSTSLFSDWLVQRCLALCTFHTSPLQNDPLPSRLSAPYLQHQAAPFRCVALAEKGEHSVTL</sequence>
<proteinExistence type="predicted"/>
<organism evidence="1 2">
    <name type="scientific">Clitoria ternatea</name>
    <name type="common">Butterfly pea</name>
    <dbReference type="NCBI Taxonomy" id="43366"/>
    <lineage>
        <taxon>Eukaryota</taxon>
        <taxon>Viridiplantae</taxon>
        <taxon>Streptophyta</taxon>
        <taxon>Embryophyta</taxon>
        <taxon>Tracheophyta</taxon>
        <taxon>Spermatophyta</taxon>
        <taxon>Magnoliopsida</taxon>
        <taxon>eudicotyledons</taxon>
        <taxon>Gunneridae</taxon>
        <taxon>Pentapetalae</taxon>
        <taxon>rosids</taxon>
        <taxon>fabids</taxon>
        <taxon>Fabales</taxon>
        <taxon>Fabaceae</taxon>
        <taxon>Papilionoideae</taxon>
        <taxon>50 kb inversion clade</taxon>
        <taxon>NPAAA clade</taxon>
        <taxon>indigoferoid/millettioid clade</taxon>
        <taxon>Phaseoleae</taxon>
        <taxon>Clitoria</taxon>
    </lineage>
</organism>
<gene>
    <name evidence="1" type="ORF">RJT34_25128</name>
</gene>
<accession>A0AAN9FS01</accession>
<dbReference type="Proteomes" id="UP001359559">
    <property type="component" value="Unassembled WGS sequence"/>
</dbReference>
<evidence type="ECO:0000313" key="2">
    <source>
        <dbReference type="Proteomes" id="UP001359559"/>
    </source>
</evidence>
<keyword evidence="2" id="KW-1185">Reference proteome</keyword>
<comment type="caution">
    <text evidence="1">The sequence shown here is derived from an EMBL/GenBank/DDBJ whole genome shotgun (WGS) entry which is preliminary data.</text>
</comment>